<keyword evidence="1" id="KW-0732">Signal</keyword>
<dbReference type="Proteomes" id="UP000235659">
    <property type="component" value="Unassembled WGS sequence"/>
</dbReference>
<keyword evidence="3" id="KW-1185">Reference proteome</keyword>
<reference evidence="2 3" key="1">
    <citation type="submission" date="2018-01" db="EMBL/GenBank/DDBJ databases">
        <title>Whole genome analyses suggest that Burkholderia sensu lato contains two further novel genera in the rhizoxinica-symbiotica group Mycetohabitans gen. nov., and Trinickia gen. nov.: implications for the evolution of diazotrophy and nodulation in the Burkholderiaceae.</title>
        <authorList>
            <person name="Estrada-de los Santos P."/>
            <person name="Palmer M."/>
            <person name="Chavez-Ramirez B."/>
            <person name="Beukes C."/>
            <person name="Steenkamp E.T."/>
            <person name="Hirsch A.M."/>
            <person name="Manyaka P."/>
            <person name="Maluk M."/>
            <person name="Lafos M."/>
            <person name="Crook M."/>
            <person name="Gross E."/>
            <person name="Simon M.F."/>
            <person name="Bueno dos Reis Junior F."/>
            <person name="Poole P.S."/>
            <person name="Venter S.N."/>
            <person name="James E.K."/>
        </authorList>
    </citation>
    <scope>NUCLEOTIDE SEQUENCE [LARGE SCALE GENOMIC DNA]</scope>
    <source>
        <strain evidence="2 3">WSM 3937</strain>
    </source>
</reference>
<proteinExistence type="predicted"/>
<name>A0ABX4UXK3_9BURK</name>
<gene>
    <name evidence="2" type="ORF">C0Z16_28085</name>
</gene>
<feature type="signal peptide" evidence="1">
    <location>
        <begin position="1"/>
        <end position="23"/>
    </location>
</feature>
<feature type="chain" id="PRO_5045068266" evidence="1">
    <location>
        <begin position="24"/>
        <end position="302"/>
    </location>
</feature>
<evidence type="ECO:0000256" key="1">
    <source>
        <dbReference type="SAM" id="SignalP"/>
    </source>
</evidence>
<comment type="caution">
    <text evidence="2">The sequence shown here is derived from an EMBL/GenBank/DDBJ whole genome shotgun (WGS) entry which is preliminary data.</text>
</comment>
<evidence type="ECO:0000313" key="2">
    <source>
        <dbReference type="EMBL" id="PMS25996.1"/>
    </source>
</evidence>
<dbReference type="EMBL" id="PNXY01000026">
    <property type="protein sequence ID" value="PMS25996.1"/>
    <property type="molecule type" value="Genomic_DNA"/>
</dbReference>
<evidence type="ECO:0000313" key="3">
    <source>
        <dbReference type="Proteomes" id="UP000235659"/>
    </source>
</evidence>
<protein>
    <submittedName>
        <fullName evidence="2">Uncharacterized protein</fullName>
    </submittedName>
</protein>
<accession>A0ABX4UXK3</accession>
<organism evidence="2 3">
    <name type="scientific">Paraburkholderia rhynchosiae</name>
    <dbReference type="NCBI Taxonomy" id="487049"/>
    <lineage>
        <taxon>Bacteria</taxon>
        <taxon>Pseudomonadati</taxon>
        <taxon>Pseudomonadota</taxon>
        <taxon>Betaproteobacteria</taxon>
        <taxon>Burkholderiales</taxon>
        <taxon>Burkholderiaceae</taxon>
        <taxon>Paraburkholderia</taxon>
    </lineage>
</organism>
<sequence length="302" mass="28729">MKSTMKRILYAVALLACATPAFAQFNPSQPYATTANSCGQIFSLQGGVYYDRNGVSQGSTLPTCNPPVSLGSQSASNVSITGGSISGLNPAMPVASGGTGSASLAAHGVLVGAGTSAVTIAAPGNSGIPLVSQGAIADPIFTNITPAGGGTGLTSITAHGVMIGEGTSAVAVAGPGASGLPLVGGGASADPTFATLGVAGGGTGATTASAAAGNLGVPPVYSNAGVAVTTPHIVEGQVTLVAGTVSVTFSGAAVFTSTLTYQCTVSDLSTTAAAANAAKQSGTSVTFYGSGTDTVGYICVGN</sequence>